<evidence type="ECO:0000256" key="11">
    <source>
        <dbReference type="ARBA" id="ARBA00023212"/>
    </source>
</evidence>
<dbReference type="Gene3D" id="1.10.8.1220">
    <property type="match status" value="1"/>
</dbReference>
<sequence>VTTYRLCSEQLSSQSHYDYGMRAVKTVLNAAGNLKQRFPDESENILLLRSIVDVNLPKFLNHDIPLFDGIISDLFIGVKIPKPDYDKFIATMKEVCESRNLQLKQSFITKLIQTYEMMIVRHGFMLVGNPFAGKTSTLHVLAESMTLLKQQGEPEETTIFTTMNPKAVTMGQLYGQFDLVSHEWSDGIIAKAFREFAKSENSDRKWIIFDGPIDAVWIENMNTVLDDNKKLCLNSGEVITMTSAMSMIFEVMDLAQASPATVSRCGMIYMEPSILGWRPLVESWLESAPPEWAMDHSHNLFGIFDWIVPPLLNFVRKNCTFLAHAGESNIVKTTINLVDMLLRDACALNANLSHLLIWVQVSCLFAGVWGIGGALNTTSKELFDTYYKEIWKGSNDDYPIPETIDPIDISIPSEGLIHDYYYNYSGKGTWKYWPDVLRNMKIEETINLQQTLVPTVDTAKYFHVLEMHIRHRIPTLLVGPSGTGKSFYVQKMLMHELDLDKFSPAFLTFTTSISANLTQELIISKLLKRSRGVYGPEKGKLSVIFIDDMNMPAKEVYGAQPPIELLRQYFDHRHWYDLKDTSKIYLKDLLILTAMGPPGGSRQDVYARFLRHFDIFAINSFSDESMTRIFSTLLFIGLKRNGFPSEVMLTVNHIVSATLDVYHKTSAALLPTPAKSHYSFSMRDLARVINGHLLIKKESVEDKKVFVKLWTHEMMRVFYDRLIEDSDREWLFGTIKQAVRDHFKENFEMIMANILKEGRKSVTEQDLHDLMFSTALDVDAEEDRKYEELTIEQLRDAAMIVLEEYNATHKQKMDIVLFRFALEHLSRICRLLSISGGCALLVGVSGSGRQTLTRLAAAICNFNVFQPEITKNYGFSDWRNDIKSVMKESGGRNKQMVFLFTESQIKEDYFLQDIDSLLNSGEVPNIFPIDEVQEILEMVRLAAQGGNRHLDINPLAVYSFFTSRCKSNLHIVLCFSPIGSAFRLRLRMYPSLVNCCTIDWFEAWPEDALERVAHRYLAQISVTNEVKEAAVVVCKHFHVTARELADDFFKATGRKTYITSGSYLNLILLYSTLITEKQDEVMGAKMRYVGGLDQLDYAASQVAEMRKELEELQPKLKVAATETVAMIKIIEQETIQVEQAKALVQKDEKAATIQAEAATALKTECEADLAEALPILEDALAALDTLKPADITLVKAMKNPPEAVKLVMAAVCVMKGIKPDRVPDPTKPGRMMFDFWGPSKRLLGDMGFLQGLKDYDKDNIPQEIVTTIRKDYLTNPIFKPEIVAKASSAAEGLCKWIIALSKYDITAKIVGPKKIKLETAEREYAETMTILNQKLSEVRALEEKLDNLNKKFELAKERKQKLEDDVQLCSDKLEQAQKLIGGLGGEKTRWMQAAEKLQLAYECLPGDVLISCGVIAYLAFFTSLYRQNVILDWKQLCDQKKIPNSLNYNMTQVLGSDIKIQNWNIYGLPRDAFSIENAVILYSTNRWSLLIDPQGQANKWIKSMEKFNELEVVRLSNPKYMKKLEVCLEYGMPALIEDVGEDLDPPLDPILLKQTFKQGNLEYISLGDNVIEYNPKFRIYITTKLRNPHYLPEICNKVTLINFALTVEGLEDQLLGIVVAKERPDLEEKRQFLIAESAKNKQTLKETEDNILHIMTSSAGNLLEDKTAIEVLDSSKALSVDIQEKEKISLETAKIIDEFRQGYRPVAQHSAILYYCITDLPNVDPMYQYSLIWFINIYIISIENANESKKLAKRLEFLKDKFTHNLYTNVCRSLFEKDKILFSFVLCTSIMIAEGKLLKGELNFLLTGGVGLENPFPNPASKWLIDKSWDEICRVSQLPIFKGFTESFSGNLQDWQSLYDSDEPHLQPLPAPWNMTLNNFHKLIVIRMIRPDKVVPLLIKCVEDEIGSRFVQPPPFDIVKSYGDSNCLSPLVFILSPGVDPIAGLMQFAIKKGYGAKFQSISLGQGQGPKAAELIKNGQREGGWVCLQNCHLAVSWMSSLDNICENFDITNTSQEFRLWLTSYPTDKFPPSILQNGVKMTNEAPTGLKLNLLRSYTSDPVRDMQFFHGCPGKDKQFSRLLYGISFFHAVVQERRKFGPIGWNIPYEFNESDYLISIQQLQMYLNEYEEVPFAAILYLTGECNYGGRVTDDWDRRALNTILQDYCNPKVINMTNYRFCEISAQFAVPERFEYNHFIDAIQDLPAMTTPDVFGLHMNAGITRDLQTTKNLFNTMLLLQGGAASGDTGEGDTILNDIASDILGKLPKKYDIEAAMEKFPVEYSESMNTVLVQELERFNRLLGTIKSTLEDLKKAIKGTIAMSPALESIANALMITKVPDAWKRVSYPSLKPLGTYIFDFLERLHFLQTWFNQGKPVNFWISGFFFTQAFLTGAMQNFARRYTISIDQLIYDFQIMTSDRMKTPPVDGVYVYGLFLDGARWDRQRQHLEEQLPKVLNDIVPIIWFKPTLKSQLVPGTRYNCPLYKTSERRGILSTTGHSTNYVLPILLPTQKPSTHWVKRGVALLCQLSD</sequence>
<dbReference type="Gene3D" id="1.10.8.720">
    <property type="entry name" value="Region D6 of dynein motor"/>
    <property type="match status" value="1"/>
</dbReference>
<dbReference type="InterPro" id="IPR024317">
    <property type="entry name" value="Dynein_heavy_chain_D4_dom"/>
</dbReference>
<dbReference type="InterPro" id="IPR042219">
    <property type="entry name" value="AAA_lid_11_sf"/>
</dbReference>
<reference evidence="15" key="1">
    <citation type="submission" date="2015-11" db="EMBL/GenBank/DDBJ databases">
        <title>De novo transcriptome assembly of four potential Pierce s Disease insect vectors from Arizona vineyards.</title>
        <authorList>
            <person name="Tassone E.E."/>
        </authorList>
    </citation>
    <scope>NUCLEOTIDE SEQUENCE</scope>
</reference>
<dbReference type="GO" id="GO:0005524">
    <property type="term" value="F:ATP binding"/>
    <property type="evidence" value="ECO:0007669"/>
    <property type="project" value="UniProtKB-KW"/>
</dbReference>
<dbReference type="FunFam" id="3.40.50.300:FF:000362">
    <property type="entry name" value="Dynein, axonemal, heavy chain 6"/>
    <property type="match status" value="1"/>
</dbReference>
<dbReference type="Gene3D" id="1.10.472.130">
    <property type="match status" value="1"/>
</dbReference>
<dbReference type="Gene3D" id="1.20.1270.280">
    <property type="match status" value="1"/>
</dbReference>
<feature type="domain" description="AAA+ ATPase" evidence="14">
    <location>
        <begin position="120"/>
        <end position="258"/>
    </location>
</feature>
<evidence type="ECO:0000256" key="6">
    <source>
        <dbReference type="ARBA" id="ARBA00022840"/>
    </source>
</evidence>
<dbReference type="InterPro" id="IPR004273">
    <property type="entry name" value="Dynein_heavy_D6_P-loop"/>
</dbReference>
<dbReference type="SUPFAM" id="SSF52540">
    <property type="entry name" value="P-loop containing nucleoside triphosphate hydrolases"/>
    <property type="match status" value="3"/>
</dbReference>
<proteinExistence type="inferred from homology"/>
<evidence type="ECO:0000256" key="8">
    <source>
        <dbReference type="ARBA" id="ARBA00023054"/>
    </source>
</evidence>
<name>A0A1B6F6A7_9HEMI</name>
<keyword evidence="11" id="KW-0206">Cytoskeleton</keyword>
<dbReference type="InterPro" id="IPR027417">
    <property type="entry name" value="P-loop_NTPase"/>
</dbReference>
<dbReference type="Pfam" id="PF12775">
    <property type="entry name" value="AAA_7"/>
    <property type="match status" value="1"/>
</dbReference>
<dbReference type="Pfam" id="PF12780">
    <property type="entry name" value="AAA_8"/>
    <property type="match status" value="1"/>
</dbReference>
<dbReference type="Gene3D" id="3.40.50.300">
    <property type="entry name" value="P-loop containing nucleotide triphosphate hydrolases"/>
    <property type="match status" value="4"/>
</dbReference>
<dbReference type="Pfam" id="PF12777">
    <property type="entry name" value="MT"/>
    <property type="match status" value="1"/>
</dbReference>
<evidence type="ECO:0000256" key="13">
    <source>
        <dbReference type="SAM" id="Coils"/>
    </source>
</evidence>
<dbReference type="FunFam" id="3.40.50.300:FF:002141">
    <property type="entry name" value="Dynein heavy chain"/>
    <property type="match status" value="1"/>
</dbReference>
<keyword evidence="4" id="KW-0493">Microtubule</keyword>
<dbReference type="Pfam" id="PF22597">
    <property type="entry name" value="DYN_lid"/>
    <property type="match status" value="1"/>
</dbReference>
<evidence type="ECO:0000256" key="4">
    <source>
        <dbReference type="ARBA" id="ARBA00022701"/>
    </source>
</evidence>
<dbReference type="GO" id="GO:0045505">
    <property type="term" value="F:dynein intermediate chain binding"/>
    <property type="evidence" value="ECO:0007669"/>
    <property type="project" value="InterPro"/>
</dbReference>
<evidence type="ECO:0000256" key="7">
    <source>
        <dbReference type="ARBA" id="ARBA00023017"/>
    </source>
</evidence>
<dbReference type="FunFam" id="1.20.920.20:FF:000006">
    <property type="entry name" value="Dynein, axonemal, heavy chain 6"/>
    <property type="match status" value="1"/>
</dbReference>
<dbReference type="EMBL" id="GECZ01023970">
    <property type="protein sequence ID" value="JAS45799.1"/>
    <property type="molecule type" value="Transcribed_RNA"/>
</dbReference>
<dbReference type="InterPro" id="IPR043157">
    <property type="entry name" value="Dynein_AAA1S"/>
</dbReference>
<comment type="subcellular location">
    <subcellularLocation>
        <location evidence="1">Cytoplasm</location>
        <location evidence="1">Cytoskeleton</location>
        <location evidence="1">Cilium axoneme</location>
    </subcellularLocation>
</comment>
<dbReference type="GO" id="GO:0051959">
    <property type="term" value="F:dynein light intermediate chain binding"/>
    <property type="evidence" value="ECO:0007669"/>
    <property type="project" value="InterPro"/>
</dbReference>
<dbReference type="GO" id="GO:0005874">
    <property type="term" value="C:microtubule"/>
    <property type="evidence" value="ECO:0007669"/>
    <property type="project" value="UniProtKB-KW"/>
</dbReference>
<dbReference type="Pfam" id="PF17852">
    <property type="entry name" value="Dynein_AAA_lid"/>
    <property type="match status" value="1"/>
</dbReference>
<evidence type="ECO:0000256" key="2">
    <source>
        <dbReference type="ARBA" id="ARBA00008887"/>
    </source>
</evidence>
<dbReference type="FunFam" id="3.40.50.300:FF:001328">
    <property type="entry name" value="Dynein heavy chain 6, axonemal"/>
    <property type="match status" value="1"/>
</dbReference>
<dbReference type="Pfam" id="PF12781">
    <property type="entry name" value="AAA_9"/>
    <property type="match status" value="1"/>
</dbReference>
<dbReference type="Gene3D" id="6.10.140.1060">
    <property type="match status" value="1"/>
</dbReference>
<dbReference type="InterPro" id="IPR041466">
    <property type="entry name" value="Dynein_AAA5_ext"/>
</dbReference>
<keyword evidence="10" id="KW-0505">Motor protein</keyword>
<dbReference type="FunFam" id="3.40.50.300:FF:001145">
    <property type="entry name" value="Putative dynein heavy chain"/>
    <property type="match status" value="1"/>
</dbReference>
<dbReference type="FunFam" id="1.20.920.30:FF:000002">
    <property type="entry name" value="Dynein axonemal heavy chain 3"/>
    <property type="match status" value="1"/>
</dbReference>
<protein>
    <recommendedName>
        <fullName evidence="14">AAA+ ATPase domain-containing protein</fullName>
    </recommendedName>
</protein>
<dbReference type="PANTHER" id="PTHR22878:SF70">
    <property type="entry name" value="DYNEIN HEAVY CHAIN 2, AXONEMAL"/>
    <property type="match status" value="1"/>
</dbReference>
<dbReference type="FunFam" id="1.10.8.710:FF:000008">
    <property type="entry name" value="Dynein axonemal heavy chain 3"/>
    <property type="match status" value="1"/>
</dbReference>
<dbReference type="Gene3D" id="1.10.8.710">
    <property type="match status" value="1"/>
</dbReference>
<dbReference type="InterPro" id="IPR024743">
    <property type="entry name" value="Dynein_HC_stalk"/>
</dbReference>
<dbReference type="SMART" id="SM00382">
    <property type="entry name" value="AAA"/>
    <property type="match status" value="3"/>
</dbReference>
<evidence type="ECO:0000313" key="15">
    <source>
        <dbReference type="EMBL" id="JAS45799.1"/>
    </source>
</evidence>
<evidence type="ECO:0000256" key="9">
    <source>
        <dbReference type="ARBA" id="ARBA00023069"/>
    </source>
</evidence>
<dbReference type="Gene3D" id="1.20.920.30">
    <property type="match status" value="1"/>
</dbReference>
<evidence type="ECO:0000256" key="10">
    <source>
        <dbReference type="ARBA" id="ARBA00023175"/>
    </source>
</evidence>
<keyword evidence="3" id="KW-0963">Cytoplasm</keyword>
<dbReference type="InterPro" id="IPR054354">
    <property type="entry name" value="DYNC2H1-like_lid"/>
</dbReference>
<dbReference type="FunFam" id="1.20.1270.280:FF:000001">
    <property type="entry name" value="dynein heavy chain 7, axonemal"/>
    <property type="match status" value="1"/>
</dbReference>
<keyword evidence="8 13" id="KW-0175">Coiled coil</keyword>
<dbReference type="FunFam" id="3.10.490.20:FF:000001">
    <property type="entry name" value="dynein heavy chain 7, axonemal"/>
    <property type="match status" value="1"/>
</dbReference>
<dbReference type="InterPro" id="IPR003593">
    <property type="entry name" value="AAA+_ATPase"/>
</dbReference>
<evidence type="ECO:0000256" key="12">
    <source>
        <dbReference type="ARBA" id="ARBA00023273"/>
    </source>
</evidence>
<evidence type="ECO:0000259" key="14">
    <source>
        <dbReference type="SMART" id="SM00382"/>
    </source>
</evidence>
<dbReference type="FunFam" id="1.10.8.720:FF:000001">
    <property type="entry name" value="dynein heavy chain 7, axonemal"/>
    <property type="match status" value="1"/>
</dbReference>
<dbReference type="InterPro" id="IPR043160">
    <property type="entry name" value="Dynein_C_barrel"/>
</dbReference>
<evidence type="ECO:0000256" key="1">
    <source>
        <dbReference type="ARBA" id="ARBA00004430"/>
    </source>
</evidence>
<comment type="similarity">
    <text evidence="2">Belongs to the dynein heavy chain family.</text>
</comment>
<organism evidence="15">
    <name type="scientific">Cuerna arida</name>
    <dbReference type="NCBI Taxonomy" id="1464854"/>
    <lineage>
        <taxon>Eukaryota</taxon>
        <taxon>Metazoa</taxon>
        <taxon>Ecdysozoa</taxon>
        <taxon>Arthropoda</taxon>
        <taxon>Hexapoda</taxon>
        <taxon>Insecta</taxon>
        <taxon>Pterygota</taxon>
        <taxon>Neoptera</taxon>
        <taxon>Paraneoptera</taxon>
        <taxon>Hemiptera</taxon>
        <taxon>Auchenorrhyncha</taxon>
        <taxon>Membracoidea</taxon>
        <taxon>Cicadellidae</taxon>
        <taxon>Cicadellinae</taxon>
        <taxon>Proconiini</taxon>
        <taxon>Cuerna</taxon>
    </lineage>
</organism>
<feature type="coiled-coil region" evidence="13">
    <location>
        <begin position="1331"/>
        <end position="1379"/>
    </location>
</feature>
<dbReference type="Pfam" id="PF18198">
    <property type="entry name" value="AAA_lid_11"/>
    <property type="match status" value="1"/>
</dbReference>
<dbReference type="Pfam" id="PF12774">
    <property type="entry name" value="AAA_6"/>
    <property type="match status" value="1"/>
</dbReference>
<keyword evidence="7" id="KW-0243">Dynein</keyword>
<dbReference type="Gene3D" id="3.10.490.20">
    <property type="match status" value="1"/>
</dbReference>
<feature type="domain" description="AAA+ ATPase" evidence="14">
    <location>
        <begin position="835"/>
        <end position="992"/>
    </location>
</feature>
<keyword evidence="5" id="KW-0547">Nucleotide-binding</keyword>
<dbReference type="Pfam" id="PF18199">
    <property type="entry name" value="Dynein_C"/>
    <property type="match status" value="1"/>
</dbReference>
<keyword evidence="9" id="KW-0969">Cilium</keyword>
<dbReference type="Pfam" id="PF03028">
    <property type="entry name" value="Dynein_heavy"/>
    <property type="match status" value="1"/>
</dbReference>
<dbReference type="Gene3D" id="1.20.920.20">
    <property type="match status" value="1"/>
</dbReference>
<dbReference type="InterPro" id="IPR035706">
    <property type="entry name" value="AAA_9"/>
</dbReference>
<dbReference type="InterPro" id="IPR026983">
    <property type="entry name" value="DHC"/>
</dbReference>
<evidence type="ECO:0000256" key="3">
    <source>
        <dbReference type="ARBA" id="ARBA00022490"/>
    </source>
</evidence>
<dbReference type="FunFam" id="1.10.8.1220:FF:000001">
    <property type="entry name" value="Dynein axonemal heavy chain 5"/>
    <property type="match status" value="1"/>
</dbReference>
<accession>A0A1B6F6A7</accession>
<dbReference type="InterPro" id="IPR041658">
    <property type="entry name" value="AAA_lid_11"/>
</dbReference>
<feature type="domain" description="AAA+ ATPase" evidence="14">
    <location>
        <begin position="471"/>
        <end position="640"/>
    </location>
</feature>
<dbReference type="GO" id="GO:0030286">
    <property type="term" value="C:dynein complex"/>
    <property type="evidence" value="ECO:0007669"/>
    <property type="project" value="UniProtKB-KW"/>
</dbReference>
<keyword evidence="6" id="KW-0067">ATP-binding</keyword>
<dbReference type="GO" id="GO:0007018">
    <property type="term" value="P:microtubule-based movement"/>
    <property type="evidence" value="ECO:0007669"/>
    <property type="project" value="InterPro"/>
</dbReference>
<dbReference type="InterPro" id="IPR035699">
    <property type="entry name" value="AAA_6"/>
</dbReference>
<dbReference type="InterPro" id="IPR041228">
    <property type="entry name" value="Dynein_C"/>
</dbReference>
<dbReference type="PANTHER" id="PTHR22878">
    <property type="entry name" value="DYNEIN HEAVY CHAIN 6, AXONEMAL-LIKE-RELATED"/>
    <property type="match status" value="1"/>
</dbReference>
<evidence type="ECO:0000256" key="5">
    <source>
        <dbReference type="ARBA" id="ARBA00022741"/>
    </source>
</evidence>
<gene>
    <name evidence="15" type="ORF">g.20111</name>
</gene>
<feature type="non-terminal residue" evidence="15">
    <location>
        <position position="1"/>
    </location>
</feature>
<dbReference type="GO" id="GO:0008569">
    <property type="term" value="F:minus-end-directed microtubule motor activity"/>
    <property type="evidence" value="ECO:0007669"/>
    <property type="project" value="InterPro"/>
</dbReference>
<keyword evidence="12" id="KW-0966">Cell projection</keyword>
<dbReference type="GO" id="GO:0005930">
    <property type="term" value="C:axoneme"/>
    <property type="evidence" value="ECO:0007669"/>
    <property type="project" value="UniProtKB-SubCell"/>
</dbReference>